<feature type="compositionally biased region" description="Polar residues" evidence="2">
    <location>
        <begin position="9"/>
        <end position="21"/>
    </location>
</feature>
<sequence>MRRSGGGATRQQTSGRSTSCSREIDWIADERGELRRPSKHRKDLKQKRTAKCLPRKTGNSRKGKRWSREENDNLIRMVNLHGSKGWSTVARGITGRSAFQCRDRWKFYLDPAVNNQPWSEQEDIKLIQAYKIHGNKWCKLAKLFPGRTGKAVKNHWPSLMKKQMKSDLVRGFREQFPYMPIDPLVTKNKGSSAIKSGQDSFTNNHVSLNSPVTVRSKSEQRLAENVRNESTLKGKGYDSTHGKESVSYSVNVSKKADEQIVRSHSLSSVDQKGSCVSASFPGSLPKEEPMNFLEVAPNRGFFPACNCLSNNDRFNHICSSADPEPREGLVSDIADLLDMSYCESLMIVPPDSPNHENSKDGM</sequence>
<name>A0ABC9A151_9POAL</name>
<feature type="compositionally biased region" description="Basic and acidic residues" evidence="2">
    <location>
        <begin position="22"/>
        <end position="36"/>
    </location>
</feature>
<dbReference type="CDD" id="cd00167">
    <property type="entry name" value="SANT"/>
    <property type="match status" value="2"/>
</dbReference>
<dbReference type="InterPro" id="IPR001005">
    <property type="entry name" value="SANT/Myb"/>
</dbReference>
<dbReference type="Gene3D" id="1.10.10.60">
    <property type="entry name" value="Homeodomain-like"/>
    <property type="match status" value="2"/>
</dbReference>
<dbReference type="PROSITE" id="PS51294">
    <property type="entry name" value="HTH_MYB"/>
    <property type="match status" value="2"/>
</dbReference>
<evidence type="ECO:0000256" key="2">
    <source>
        <dbReference type="SAM" id="MobiDB-lite"/>
    </source>
</evidence>
<evidence type="ECO:0000313" key="6">
    <source>
        <dbReference type="Proteomes" id="UP001497457"/>
    </source>
</evidence>
<reference evidence="5 6" key="2">
    <citation type="submission" date="2024-10" db="EMBL/GenBank/DDBJ databases">
        <authorList>
            <person name="Ryan C."/>
        </authorList>
    </citation>
    <scope>NUCLEOTIDE SEQUENCE [LARGE SCALE GENOMIC DNA]</scope>
</reference>
<feature type="domain" description="HTH myb-type" evidence="4">
    <location>
        <begin position="58"/>
        <end position="109"/>
    </location>
</feature>
<dbReference type="InterPro" id="IPR009057">
    <property type="entry name" value="Homeodomain-like_sf"/>
</dbReference>
<dbReference type="Pfam" id="PF13921">
    <property type="entry name" value="Myb_DNA-bind_6"/>
    <property type="match status" value="1"/>
</dbReference>
<keyword evidence="1" id="KW-0238">DNA-binding</keyword>
<organism evidence="5 6">
    <name type="scientific">Urochloa decumbens</name>
    <dbReference type="NCBI Taxonomy" id="240449"/>
    <lineage>
        <taxon>Eukaryota</taxon>
        <taxon>Viridiplantae</taxon>
        <taxon>Streptophyta</taxon>
        <taxon>Embryophyta</taxon>
        <taxon>Tracheophyta</taxon>
        <taxon>Spermatophyta</taxon>
        <taxon>Magnoliopsida</taxon>
        <taxon>Liliopsida</taxon>
        <taxon>Poales</taxon>
        <taxon>Poaceae</taxon>
        <taxon>PACMAD clade</taxon>
        <taxon>Panicoideae</taxon>
        <taxon>Panicodae</taxon>
        <taxon>Paniceae</taxon>
        <taxon>Melinidinae</taxon>
        <taxon>Urochloa</taxon>
    </lineage>
</organism>
<feature type="region of interest" description="Disordered" evidence="2">
    <location>
        <begin position="1"/>
        <end position="69"/>
    </location>
</feature>
<dbReference type="SUPFAM" id="SSF46689">
    <property type="entry name" value="Homeodomain-like"/>
    <property type="match status" value="1"/>
</dbReference>
<dbReference type="EMBL" id="OZ075112">
    <property type="protein sequence ID" value="CAL4970066.1"/>
    <property type="molecule type" value="Genomic_DNA"/>
</dbReference>
<feature type="compositionally biased region" description="Polar residues" evidence="2">
    <location>
        <begin position="189"/>
        <end position="215"/>
    </location>
</feature>
<dbReference type="AlphaFoldDB" id="A0ABC9A151"/>
<proteinExistence type="predicted"/>
<feature type="domain" description="HTH myb-type" evidence="4">
    <location>
        <begin position="110"/>
        <end position="164"/>
    </location>
</feature>
<evidence type="ECO:0000313" key="5">
    <source>
        <dbReference type="EMBL" id="CAL4970066.1"/>
    </source>
</evidence>
<feature type="compositionally biased region" description="Basic and acidic residues" evidence="2">
    <location>
        <begin position="216"/>
        <end position="244"/>
    </location>
</feature>
<dbReference type="Proteomes" id="UP001497457">
    <property type="component" value="Chromosome 2b"/>
</dbReference>
<dbReference type="PROSITE" id="PS50090">
    <property type="entry name" value="MYB_LIKE"/>
    <property type="match status" value="2"/>
</dbReference>
<evidence type="ECO:0000259" key="4">
    <source>
        <dbReference type="PROSITE" id="PS51294"/>
    </source>
</evidence>
<feature type="region of interest" description="Disordered" evidence="2">
    <location>
        <begin position="189"/>
        <end position="244"/>
    </location>
</feature>
<protein>
    <submittedName>
        <fullName evidence="5">Uncharacterized protein</fullName>
    </submittedName>
</protein>
<dbReference type="PANTHER" id="PTHR45614:SF109">
    <property type="match status" value="1"/>
</dbReference>
<evidence type="ECO:0000259" key="3">
    <source>
        <dbReference type="PROSITE" id="PS50090"/>
    </source>
</evidence>
<feature type="domain" description="Myb-like" evidence="3">
    <location>
        <begin position="110"/>
        <end position="160"/>
    </location>
</feature>
<feature type="domain" description="Myb-like" evidence="3">
    <location>
        <begin position="58"/>
        <end position="109"/>
    </location>
</feature>
<dbReference type="PANTHER" id="PTHR45614">
    <property type="entry name" value="MYB PROTEIN-RELATED"/>
    <property type="match status" value="1"/>
</dbReference>
<dbReference type="InterPro" id="IPR017930">
    <property type="entry name" value="Myb_dom"/>
</dbReference>
<gene>
    <name evidence="5" type="ORF">URODEC1_LOCUS49905</name>
</gene>
<keyword evidence="6" id="KW-1185">Reference proteome</keyword>
<dbReference type="GO" id="GO:0003677">
    <property type="term" value="F:DNA binding"/>
    <property type="evidence" value="ECO:0007669"/>
    <property type="project" value="UniProtKB-KW"/>
</dbReference>
<evidence type="ECO:0000256" key="1">
    <source>
        <dbReference type="ARBA" id="ARBA00023125"/>
    </source>
</evidence>
<accession>A0ABC9A151</accession>
<feature type="compositionally biased region" description="Basic residues" evidence="2">
    <location>
        <begin position="37"/>
        <end position="65"/>
    </location>
</feature>
<dbReference type="InterPro" id="IPR050560">
    <property type="entry name" value="MYB_TF"/>
</dbReference>
<reference evidence="6" key="1">
    <citation type="submission" date="2024-06" db="EMBL/GenBank/DDBJ databases">
        <authorList>
            <person name="Ryan C."/>
        </authorList>
    </citation>
    <scope>NUCLEOTIDE SEQUENCE [LARGE SCALE GENOMIC DNA]</scope>
</reference>
<dbReference type="SMART" id="SM00717">
    <property type="entry name" value="SANT"/>
    <property type="match status" value="2"/>
</dbReference>